<evidence type="ECO:0000313" key="2">
    <source>
        <dbReference type="EMBL" id="KAG7392992.1"/>
    </source>
</evidence>
<gene>
    <name evidence="2" type="ORF">PHYPSEUDO_013480</name>
</gene>
<comment type="caution">
    <text evidence="2">The sequence shown here is derived from an EMBL/GenBank/DDBJ whole genome shotgun (WGS) entry which is preliminary data.</text>
</comment>
<evidence type="ECO:0008006" key="4">
    <source>
        <dbReference type="Google" id="ProtNLM"/>
    </source>
</evidence>
<keyword evidence="3" id="KW-1185">Reference proteome</keyword>
<sequence length="112" mass="12159">MRLNAILLATAVALLASSDDLVAANTKTGLYAGISNVQDGEVLDKMRVPLGGSKSPDLKQRNTDQEERAAVHLPAILRNGPIHGLFKRIGKFLMKLKATTKWGSRRLRIDGP</sequence>
<protein>
    <recommendedName>
        <fullName evidence="4">RxLR effector protein</fullName>
    </recommendedName>
</protein>
<accession>A0A8T1WFP2</accession>
<reference evidence="2" key="1">
    <citation type="submission" date="2021-02" db="EMBL/GenBank/DDBJ databases">
        <authorList>
            <person name="Palmer J.M."/>
        </authorList>
    </citation>
    <scope>NUCLEOTIDE SEQUENCE</scope>
    <source>
        <strain evidence="2">SCRP734</strain>
    </source>
</reference>
<feature type="signal peptide" evidence="1">
    <location>
        <begin position="1"/>
        <end position="24"/>
    </location>
</feature>
<evidence type="ECO:0000313" key="3">
    <source>
        <dbReference type="Proteomes" id="UP000694044"/>
    </source>
</evidence>
<feature type="chain" id="PRO_5035784672" description="RxLR effector protein" evidence="1">
    <location>
        <begin position="25"/>
        <end position="112"/>
    </location>
</feature>
<dbReference type="EMBL" id="JAGDFM010000007">
    <property type="protein sequence ID" value="KAG7392992.1"/>
    <property type="molecule type" value="Genomic_DNA"/>
</dbReference>
<proteinExistence type="predicted"/>
<keyword evidence="1" id="KW-0732">Signal</keyword>
<name>A0A8T1WFP2_9STRA</name>
<organism evidence="2 3">
    <name type="scientific">Phytophthora pseudosyringae</name>
    <dbReference type="NCBI Taxonomy" id="221518"/>
    <lineage>
        <taxon>Eukaryota</taxon>
        <taxon>Sar</taxon>
        <taxon>Stramenopiles</taxon>
        <taxon>Oomycota</taxon>
        <taxon>Peronosporomycetes</taxon>
        <taxon>Peronosporales</taxon>
        <taxon>Peronosporaceae</taxon>
        <taxon>Phytophthora</taxon>
    </lineage>
</organism>
<evidence type="ECO:0000256" key="1">
    <source>
        <dbReference type="SAM" id="SignalP"/>
    </source>
</evidence>
<dbReference type="AlphaFoldDB" id="A0A8T1WFP2"/>
<dbReference type="OrthoDB" id="93090at2759"/>
<dbReference type="Proteomes" id="UP000694044">
    <property type="component" value="Unassembled WGS sequence"/>
</dbReference>